<comment type="subcellular location">
    <subcellularLocation>
        <location evidence="1">Plastid</location>
        <location evidence="1">Chloroplast outer membrane</location>
        <topology evidence="1">Multi-pass membrane protein</topology>
    </subcellularLocation>
    <subcellularLocation>
        <location evidence="2">Plastid</location>
        <location evidence="2">Etioplast membrane</location>
        <topology evidence="2">Multi-pass membrane protein</topology>
    </subcellularLocation>
</comment>
<proteinExistence type="inferred from homology"/>
<dbReference type="GO" id="GO:0009707">
    <property type="term" value="C:chloroplast outer membrane"/>
    <property type="evidence" value="ECO:0007669"/>
    <property type="project" value="UniProtKB-SubCell"/>
</dbReference>
<reference evidence="12" key="4">
    <citation type="submission" date="2018-11" db="EMBL/GenBank/DDBJ databases">
        <title>Characterization of plant carbon substrate utilization by Auxenochlorella protothecoides.</title>
        <authorList>
            <person name="Vogler B.W."/>
            <person name="Starkenburg S.R."/>
            <person name="Sudasinghe N."/>
            <person name="Schambach J.Y."/>
            <person name="Rollin J.A."/>
            <person name="Pattathil S."/>
            <person name="Barry A.N."/>
        </authorList>
    </citation>
    <scope>NUCLEOTIDE SEQUENCE [LARGE SCALE GENOMIC DNA]</scope>
    <source>
        <strain evidence="12">UTEX 25</strain>
    </source>
</reference>
<comment type="function">
    <text evidence="10">Voltage-dependent rectifying anion channel that facilitates the translocation between chloroplast and cytoplasm of phosphorylated carbohydrates such as triosephosphate, 3-phosphoglycerate and inorganic phosphate (Pi) depending of ATP to triosephosphate ratio in the plastidial intermembrane space; in high triosephosphate/ATP conditions (e.g. photosynthesis), export of triosphosphate from chloroplast (outward rectifying channels), but in high ATP/triosephosphate conditions (e.g. dark phase), import of phosphosolutes (inward rectifying channels).</text>
</comment>
<evidence type="ECO:0000313" key="14">
    <source>
        <dbReference type="Proteomes" id="UP000279271"/>
    </source>
</evidence>
<dbReference type="eggNOG" id="ENOG502RX9S">
    <property type="taxonomic scope" value="Eukaryota"/>
</dbReference>
<keyword evidence="5" id="KW-0150">Chloroplast</keyword>
<evidence type="ECO:0000256" key="8">
    <source>
        <dbReference type="ARBA" id="ARBA00023065"/>
    </source>
</evidence>
<evidence type="ECO:0000313" key="12">
    <source>
        <dbReference type="EMBL" id="RMZ55979.1"/>
    </source>
</evidence>
<dbReference type="STRING" id="3075.A0A087SLG6"/>
<evidence type="ECO:0000256" key="3">
    <source>
        <dbReference type="ARBA" id="ARBA00009945"/>
    </source>
</evidence>
<dbReference type="GeneID" id="23613548"/>
<sequence length="209" mass="23381">METRLALDSKAKQLNLAFKKKFVHSTDTELKVQGRLNTTNAAATVNTSLNKYFYLGSSVVKPNEAYQPDTRLRVGLGAKASTSSDDVTISLNAKKKMVLNRVQHLTRNRVVIDSYTHAVARVHYDFNPRSETWRGEASACLSHAVLRFTEDQDLRVTAGVRAPLTQHSVGQPEPFLRVQARRPSGKACAENCWTLNVDRHGGWNVLYDL</sequence>
<reference evidence="11 13" key="1">
    <citation type="journal article" date="2014" name="BMC Genomics">
        <title>Oil accumulation mechanisms of the oleaginous microalga Chlorella protothecoides revealed through its genome, transcriptomes, and proteomes.</title>
        <authorList>
            <person name="Gao C."/>
            <person name="Wang Y."/>
            <person name="Shen Y."/>
            <person name="Yan D."/>
            <person name="He X."/>
            <person name="Dai J."/>
            <person name="Wu Q."/>
        </authorList>
    </citation>
    <scope>NUCLEOTIDE SEQUENCE [LARGE SCALE GENOMIC DNA]</scope>
    <source>
        <strain evidence="11 13">0710</strain>
    </source>
</reference>
<name>A0A087SLG6_AUXPR</name>
<evidence type="ECO:0000256" key="6">
    <source>
        <dbReference type="ARBA" id="ARBA00022640"/>
    </source>
</evidence>
<dbReference type="OrthoDB" id="503907at2759"/>
<dbReference type="GO" id="GO:0034426">
    <property type="term" value="C:etioplast membrane"/>
    <property type="evidence" value="ECO:0007669"/>
    <property type="project" value="UniProtKB-SubCell"/>
</dbReference>
<keyword evidence="4" id="KW-0813">Transport</keyword>
<comment type="similarity">
    <text evidence="3">Belongs to the plastid outer envelope porin OEP21 (TC 1.B.29) family.</text>
</comment>
<evidence type="ECO:0000313" key="13">
    <source>
        <dbReference type="Proteomes" id="UP000028924"/>
    </source>
</evidence>
<evidence type="ECO:0000256" key="4">
    <source>
        <dbReference type="ARBA" id="ARBA00022448"/>
    </source>
</evidence>
<evidence type="ECO:0000256" key="2">
    <source>
        <dbReference type="ARBA" id="ARBA00004441"/>
    </source>
</evidence>
<organism evidence="11 13">
    <name type="scientific">Auxenochlorella protothecoides</name>
    <name type="common">Green microalga</name>
    <name type="synonym">Chlorella protothecoides</name>
    <dbReference type="NCBI Taxonomy" id="3075"/>
    <lineage>
        <taxon>Eukaryota</taxon>
        <taxon>Viridiplantae</taxon>
        <taxon>Chlorophyta</taxon>
        <taxon>core chlorophytes</taxon>
        <taxon>Trebouxiophyceae</taxon>
        <taxon>Chlorellales</taxon>
        <taxon>Chlorellaceae</taxon>
        <taxon>Auxenochlorella</taxon>
    </lineage>
</organism>
<reference evidence="14" key="2">
    <citation type="journal article" date="2018" name="Algal Res.">
        <title>Characterization of plant carbon substrate utilization by Auxenochlorella protothecoides.</title>
        <authorList>
            <person name="Vogler B.W."/>
            <person name="Starkenburg S.R."/>
            <person name="Sudasinghe N."/>
            <person name="Schambach J.Y."/>
            <person name="Rollin J.A."/>
            <person name="Pattathil S."/>
            <person name="Barry A.N."/>
        </authorList>
    </citation>
    <scope>NUCLEOTIDE SEQUENCE [LARGE SCALE GENOMIC DNA]</scope>
    <source>
        <strain evidence="14">UTEX 25</strain>
    </source>
</reference>
<evidence type="ECO:0000256" key="5">
    <source>
        <dbReference type="ARBA" id="ARBA00022528"/>
    </source>
</evidence>
<evidence type="ECO:0000313" key="11">
    <source>
        <dbReference type="EMBL" id="KFM26570.1"/>
    </source>
</evidence>
<dbReference type="EMBL" id="QOKY01000154">
    <property type="protein sequence ID" value="RMZ55979.1"/>
    <property type="molecule type" value="Genomic_DNA"/>
</dbReference>
<dbReference type="RefSeq" id="XP_011399508.1">
    <property type="nucleotide sequence ID" value="XM_011401206.1"/>
</dbReference>
<dbReference type="GO" id="GO:0044070">
    <property type="term" value="P:regulation of monoatomic anion transport"/>
    <property type="evidence" value="ECO:0007669"/>
    <property type="project" value="InterPro"/>
</dbReference>
<dbReference type="AlphaFoldDB" id="A0A087SLG6"/>
<evidence type="ECO:0000256" key="7">
    <source>
        <dbReference type="ARBA" id="ARBA00022692"/>
    </source>
</evidence>
<keyword evidence="6" id="KW-0934">Plastid</keyword>
<evidence type="ECO:0000256" key="10">
    <source>
        <dbReference type="ARBA" id="ARBA00024941"/>
    </source>
</evidence>
<dbReference type="PANTHER" id="PTHR35993">
    <property type="entry name" value="OUTER ENVELOPE PORE PROTEIN 21B, CHLOROPLASTIC"/>
    <property type="match status" value="1"/>
</dbReference>
<dbReference type="PANTHER" id="PTHR35993:SF1">
    <property type="entry name" value="OUTER ENVELOPE PORE PROTEIN 21B, CHLOROPLASTIC"/>
    <property type="match status" value="1"/>
</dbReference>
<reference evidence="12" key="3">
    <citation type="submission" date="2018-10" db="EMBL/GenBank/DDBJ databases">
        <authorList>
            <person name="Hovde B."/>
            <person name="Zhang X."/>
        </authorList>
    </citation>
    <scope>NUCLEOTIDE SEQUENCE [LARGE SCALE GENOMIC DNA]</scope>
    <source>
        <strain evidence="12">UTEX 25</strain>
    </source>
</reference>
<dbReference type="InterPro" id="IPR034575">
    <property type="entry name" value="OEP21"/>
</dbReference>
<keyword evidence="9" id="KW-0472">Membrane</keyword>
<gene>
    <name evidence="12" type="ORF">APUTEX25_004403</name>
    <name evidence="11" type="ORF">F751_2157</name>
</gene>
<keyword evidence="8" id="KW-0406">Ion transport</keyword>
<evidence type="ECO:0000256" key="9">
    <source>
        <dbReference type="ARBA" id="ARBA00023136"/>
    </source>
</evidence>
<dbReference type="Proteomes" id="UP000028924">
    <property type="component" value="Unassembled WGS sequence"/>
</dbReference>
<dbReference type="Proteomes" id="UP000279271">
    <property type="component" value="Unassembled WGS sequence"/>
</dbReference>
<dbReference type="KEGG" id="apro:F751_2157"/>
<protein>
    <submittedName>
        <fullName evidence="11">Uncharacterized protein</fullName>
    </submittedName>
</protein>
<keyword evidence="13" id="KW-1185">Reference proteome</keyword>
<evidence type="ECO:0000256" key="1">
    <source>
        <dbReference type="ARBA" id="ARBA00004396"/>
    </source>
</evidence>
<dbReference type="EMBL" id="KL662129">
    <property type="protein sequence ID" value="KFM26570.1"/>
    <property type="molecule type" value="Genomic_DNA"/>
</dbReference>
<accession>A0A087SLG6</accession>
<keyword evidence="7" id="KW-0812">Transmembrane</keyword>
<dbReference type="GO" id="GO:0008308">
    <property type="term" value="F:voltage-gated monoatomic anion channel activity"/>
    <property type="evidence" value="ECO:0007669"/>
    <property type="project" value="InterPro"/>
</dbReference>